<keyword evidence="4" id="KW-0808">Transferase</keyword>
<dbReference type="EMBL" id="VFLP01000016">
    <property type="protein sequence ID" value="TRX95311.1"/>
    <property type="molecule type" value="Genomic_DNA"/>
</dbReference>
<dbReference type="GO" id="GO:0005634">
    <property type="term" value="C:nucleus"/>
    <property type="evidence" value="ECO:0007669"/>
    <property type="project" value="UniProtKB-SubCell"/>
</dbReference>
<evidence type="ECO:0000259" key="13">
    <source>
        <dbReference type="PROSITE" id="PS50011"/>
    </source>
</evidence>
<feature type="compositionally biased region" description="Basic and acidic residues" evidence="12">
    <location>
        <begin position="499"/>
        <end position="509"/>
    </location>
</feature>
<dbReference type="SMART" id="SM00220">
    <property type="entry name" value="S_TKc"/>
    <property type="match status" value="1"/>
</dbReference>
<keyword evidence="7 11" id="KW-0067">ATP-binding</keyword>
<evidence type="ECO:0000256" key="12">
    <source>
        <dbReference type="SAM" id="MobiDB-lite"/>
    </source>
</evidence>
<feature type="compositionally biased region" description="Gly residues" evidence="12">
    <location>
        <begin position="335"/>
        <end position="358"/>
    </location>
</feature>
<reference evidence="15" key="1">
    <citation type="submission" date="2019-06" db="EMBL/GenBank/DDBJ databases">
        <title>Draft genome sequence of the griseofulvin-producing fungus Xylaria cubensis strain G536.</title>
        <authorList>
            <person name="Mead M.E."/>
            <person name="Raja H.A."/>
            <person name="Steenwyk J.L."/>
            <person name="Knowles S.L."/>
            <person name="Oberlies N.H."/>
            <person name="Rokas A."/>
        </authorList>
    </citation>
    <scope>NUCLEOTIDE SEQUENCE [LARGE SCALE GENOMIC DNA]</scope>
    <source>
        <strain evidence="15">G536</strain>
    </source>
</reference>
<evidence type="ECO:0000256" key="11">
    <source>
        <dbReference type="PROSITE-ProRule" id="PRU10141"/>
    </source>
</evidence>
<evidence type="ECO:0000256" key="1">
    <source>
        <dbReference type="ARBA" id="ARBA00004123"/>
    </source>
</evidence>
<dbReference type="PANTHER" id="PTHR24056">
    <property type="entry name" value="CELL DIVISION PROTEIN KINASE"/>
    <property type="match status" value="1"/>
</dbReference>
<evidence type="ECO:0000256" key="4">
    <source>
        <dbReference type="ARBA" id="ARBA00022679"/>
    </source>
</evidence>
<keyword evidence="3" id="KW-0723">Serine/threonine-protein kinase</keyword>
<evidence type="ECO:0000256" key="10">
    <source>
        <dbReference type="ARBA" id="ARBA00048367"/>
    </source>
</evidence>
<feature type="compositionally biased region" description="Basic and acidic residues" evidence="12">
    <location>
        <begin position="405"/>
        <end position="426"/>
    </location>
</feature>
<dbReference type="InterPro" id="IPR011009">
    <property type="entry name" value="Kinase-like_dom_sf"/>
</dbReference>
<feature type="region of interest" description="Disordered" evidence="12">
    <location>
        <begin position="1"/>
        <end position="32"/>
    </location>
</feature>
<keyword evidence="5 11" id="KW-0547">Nucleotide-binding</keyword>
<dbReference type="STRING" id="2512241.A0A553I530"/>
<evidence type="ECO:0000313" key="14">
    <source>
        <dbReference type="EMBL" id="TRX95311.1"/>
    </source>
</evidence>
<dbReference type="SUPFAM" id="SSF56112">
    <property type="entry name" value="Protein kinase-like (PK-like)"/>
    <property type="match status" value="1"/>
</dbReference>
<dbReference type="Proteomes" id="UP000319160">
    <property type="component" value="Unassembled WGS sequence"/>
</dbReference>
<evidence type="ECO:0000256" key="8">
    <source>
        <dbReference type="ARBA" id="ARBA00023242"/>
    </source>
</evidence>
<dbReference type="InterPro" id="IPR008271">
    <property type="entry name" value="Ser/Thr_kinase_AS"/>
</dbReference>
<comment type="similarity">
    <text evidence="2">Belongs to the protein kinase superfamily. CMGC Ser/Thr protein kinase family. CDC2/CDKX subfamily.</text>
</comment>
<name>A0A553I530_9PEZI</name>
<dbReference type="FunFam" id="1.10.510.10:FF:000562">
    <property type="entry name" value="Serine/threonine-protein kinase bur1"/>
    <property type="match status" value="1"/>
</dbReference>
<keyword evidence="8" id="KW-0539">Nucleus</keyword>
<evidence type="ECO:0000256" key="9">
    <source>
        <dbReference type="ARBA" id="ARBA00047811"/>
    </source>
</evidence>
<sequence length="509" mass="58093">MATATSSIENGAPSPRSFAQQHQRPRESFKGCSRITDYELQGKLGEGTFGEVHKARSRRTGALVALKKIIMHNEKDGFPITALREIKLLKLLSHKNVLRLEDMAVEHHTKMSLRYLHENKILHRDMKAANLLISNKGILQIADFGLARHYDGNVPQAGQGGGEGKREYTSLVVTRWYRPPELLLHLKRYTTAIDMWGVGCVFGEMLVGKPILAGESDAHQLEIIFDLVGSPTEENMPGWKQLPGAESLTPRPRPGSLPSRFREHGPVAISLLKELLQLNWRTRINAIDALEHPYFKTAPYPARPEDIPTFEDSHEFDRRKFHDRKAALPPAPKGGTVGGAFDGPNVGFGSGDGYGNRGNGRHHGGNRNGDDGGRRPAWAREQPRHEHRLPPRPPPPENPPSGWDATKDQHDSYNNRDRDRDRDRGPRNRGGANIDTYIPSYRGGRDERPPREDRPPRDDRRRRDDREERRHDWDRRDRDYEDRSRASRTRSRSRSPIPVRDRDRDVYRR</sequence>
<evidence type="ECO:0000313" key="15">
    <source>
        <dbReference type="Proteomes" id="UP000319160"/>
    </source>
</evidence>
<organism evidence="14 15">
    <name type="scientific">Xylaria flabelliformis</name>
    <dbReference type="NCBI Taxonomy" id="2512241"/>
    <lineage>
        <taxon>Eukaryota</taxon>
        <taxon>Fungi</taxon>
        <taxon>Dikarya</taxon>
        <taxon>Ascomycota</taxon>
        <taxon>Pezizomycotina</taxon>
        <taxon>Sordariomycetes</taxon>
        <taxon>Xylariomycetidae</taxon>
        <taxon>Xylariales</taxon>
        <taxon>Xylariaceae</taxon>
        <taxon>Xylaria</taxon>
    </lineage>
</organism>
<dbReference type="GO" id="GO:0005524">
    <property type="term" value="F:ATP binding"/>
    <property type="evidence" value="ECO:0007669"/>
    <property type="project" value="UniProtKB-UniRule"/>
</dbReference>
<evidence type="ECO:0000256" key="3">
    <source>
        <dbReference type="ARBA" id="ARBA00022527"/>
    </source>
</evidence>
<comment type="catalytic activity">
    <reaction evidence="10">
        <text>L-seryl-[protein] + ATP = O-phospho-L-seryl-[protein] + ADP + H(+)</text>
        <dbReference type="Rhea" id="RHEA:17989"/>
        <dbReference type="Rhea" id="RHEA-COMP:9863"/>
        <dbReference type="Rhea" id="RHEA-COMP:11604"/>
        <dbReference type="ChEBI" id="CHEBI:15378"/>
        <dbReference type="ChEBI" id="CHEBI:29999"/>
        <dbReference type="ChEBI" id="CHEBI:30616"/>
        <dbReference type="ChEBI" id="CHEBI:83421"/>
        <dbReference type="ChEBI" id="CHEBI:456216"/>
        <dbReference type="EC" id="2.7.11.22"/>
    </reaction>
</comment>
<comment type="catalytic activity">
    <reaction evidence="9">
        <text>L-threonyl-[protein] + ATP = O-phospho-L-threonyl-[protein] + ADP + H(+)</text>
        <dbReference type="Rhea" id="RHEA:46608"/>
        <dbReference type="Rhea" id="RHEA-COMP:11060"/>
        <dbReference type="Rhea" id="RHEA-COMP:11605"/>
        <dbReference type="ChEBI" id="CHEBI:15378"/>
        <dbReference type="ChEBI" id="CHEBI:30013"/>
        <dbReference type="ChEBI" id="CHEBI:30616"/>
        <dbReference type="ChEBI" id="CHEBI:61977"/>
        <dbReference type="ChEBI" id="CHEBI:456216"/>
        <dbReference type="EC" id="2.7.11.22"/>
    </reaction>
</comment>
<feature type="region of interest" description="Disordered" evidence="12">
    <location>
        <begin position="326"/>
        <end position="509"/>
    </location>
</feature>
<comment type="subcellular location">
    <subcellularLocation>
        <location evidence="1">Nucleus</location>
    </subcellularLocation>
</comment>
<dbReference type="AlphaFoldDB" id="A0A553I530"/>
<keyword evidence="15" id="KW-1185">Reference proteome</keyword>
<evidence type="ECO:0000256" key="2">
    <source>
        <dbReference type="ARBA" id="ARBA00006485"/>
    </source>
</evidence>
<comment type="caution">
    <text evidence="14">The sequence shown here is derived from an EMBL/GenBank/DDBJ whole genome shotgun (WGS) entry which is preliminary data.</text>
</comment>
<dbReference type="PROSITE" id="PS00107">
    <property type="entry name" value="PROTEIN_KINASE_ATP"/>
    <property type="match status" value="1"/>
</dbReference>
<gene>
    <name evidence="14" type="ORF">FHL15_003642</name>
</gene>
<dbReference type="PROSITE" id="PS00108">
    <property type="entry name" value="PROTEIN_KINASE_ST"/>
    <property type="match status" value="1"/>
</dbReference>
<evidence type="ECO:0000256" key="5">
    <source>
        <dbReference type="ARBA" id="ARBA00022741"/>
    </source>
</evidence>
<evidence type="ECO:0000256" key="7">
    <source>
        <dbReference type="ARBA" id="ARBA00022840"/>
    </source>
</evidence>
<dbReference type="InterPro" id="IPR050108">
    <property type="entry name" value="CDK"/>
</dbReference>
<protein>
    <recommendedName>
        <fullName evidence="13">Protein kinase domain-containing protein</fullName>
    </recommendedName>
</protein>
<evidence type="ECO:0000256" key="6">
    <source>
        <dbReference type="ARBA" id="ARBA00022777"/>
    </source>
</evidence>
<feature type="domain" description="Protein kinase" evidence="13">
    <location>
        <begin position="38"/>
        <end position="295"/>
    </location>
</feature>
<dbReference type="OrthoDB" id="28397at2759"/>
<dbReference type="Gene3D" id="3.30.200.20">
    <property type="entry name" value="Phosphorylase Kinase, domain 1"/>
    <property type="match status" value="1"/>
</dbReference>
<dbReference type="Pfam" id="PF00069">
    <property type="entry name" value="Pkinase"/>
    <property type="match status" value="2"/>
</dbReference>
<dbReference type="PANTHER" id="PTHR24056:SF233">
    <property type="entry name" value="CYCLIN-DEPENDENT KINASE 9"/>
    <property type="match status" value="1"/>
</dbReference>
<dbReference type="Gene3D" id="1.10.510.10">
    <property type="entry name" value="Transferase(Phosphotransferase) domain 1"/>
    <property type="match status" value="1"/>
</dbReference>
<dbReference type="GO" id="GO:0004693">
    <property type="term" value="F:cyclin-dependent protein serine/threonine kinase activity"/>
    <property type="evidence" value="ECO:0007669"/>
    <property type="project" value="UniProtKB-EC"/>
</dbReference>
<dbReference type="InterPro" id="IPR017441">
    <property type="entry name" value="Protein_kinase_ATP_BS"/>
</dbReference>
<proteinExistence type="inferred from homology"/>
<dbReference type="PROSITE" id="PS50011">
    <property type="entry name" value="PROTEIN_KINASE_DOM"/>
    <property type="match status" value="1"/>
</dbReference>
<dbReference type="InterPro" id="IPR000719">
    <property type="entry name" value="Prot_kinase_dom"/>
</dbReference>
<keyword evidence="6" id="KW-0418">Kinase</keyword>
<feature type="binding site" evidence="11">
    <location>
        <position position="67"/>
    </location>
    <ligand>
        <name>ATP</name>
        <dbReference type="ChEBI" id="CHEBI:30616"/>
    </ligand>
</feature>
<accession>A0A553I530</accession>
<feature type="compositionally biased region" description="Basic and acidic residues" evidence="12">
    <location>
        <begin position="443"/>
        <end position="485"/>
    </location>
</feature>